<keyword evidence="1" id="KW-0732">Signal</keyword>
<name>A0A8D8CXX5_CULPI</name>
<dbReference type="AlphaFoldDB" id="A0A8D8CXX5"/>
<dbReference type="EMBL" id="HBUE01142726">
    <property type="protein sequence ID" value="CAG6501646.1"/>
    <property type="molecule type" value="Transcribed_RNA"/>
</dbReference>
<protein>
    <submittedName>
        <fullName evidence="2">(northern house mosquito) hypothetical protein</fullName>
    </submittedName>
</protein>
<reference evidence="2" key="1">
    <citation type="submission" date="2021-05" db="EMBL/GenBank/DDBJ databases">
        <authorList>
            <person name="Alioto T."/>
            <person name="Alioto T."/>
            <person name="Gomez Garrido J."/>
        </authorList>
    </citation>
    <scope>NUCLEOTIDE SEQUENCE</scope>
</reference>
<feature type="chain" id="PRO_5034497510" evidence="1">
    <location>
        <begin position="22"/>
        <end position="119"/>
    </location>
</feature>
<organism evidence="2">
    <name type="scientific">Culex pipiens</name>
    <name type="common">House mosquito</name>
    <dbReference type="NCBI Taxonomy" id="7175"/>
    <lineage>
        <taxon>Eukaryota</taxon>
        <taxon>Metazoa</taxon>
        <taxon>Ecdysozoa</taxon>
        <taxon>Arthropoda</taxon>
        <taxon>Hexapoda</taxon>
        <taxon>Insecta</taxon>
        <taxon>Pterygota</taxon>
        <taxon>Neoptera</taxon>
        <taxon>Endopterygota</taxon>
        <taxon>Diptera</taxon>
        <taxon>Nematocera</taxon>
        <taxon>Culicoidea</taxon>
        <taxon>Culicidae</taxon>
        <taxon>Culicinae</taxon>
        <taxon>Culicini</taxon>
        <taxon>Culex</taxon>
        <taxon>Culex</taxon>
    </lineage>
</organism>
<evidence type="ECO:0000313" key="2">
    <source>
        <dbReference type="EMBL" id="CAG6501646.1"/>
    </source>
</evidence>
<proteinExistence type="predicted"/>
<sequence length="119" mass="13832">MHTWLILTTFSFFLFCHSKSAFPGSFPPANVFPSVFIGSWRFCGEHHLPRGMRVAASARWSPPDFRTHVDDGVYWFVGSFWTLLAMLWDVSSAFQRLWWDPSNKVEPFCTCSRGRMFSI</sequence>
<feature type="signal peptide" evidence="1">
    <location>
        <begin position="1"/>
        <end position="21"/>
    </location>
</feature>
<accession>A0A8D8CXX5</accession>
<evidence type="ECO:0000256" key="1">
    <source>
        <dbReference type="SAM" id="SignalP"/>
    </source>
</evidence>